<dbReference type="SUPFAM" id="SSF55469">
    <property type="entry name" value="FMN-dependent nitroreductase-like"/>
    <property type="match status" value="2"/>
</dbReference>
<evidence type="ECO:0000256" key="1">
    <source>
        <dbReference type="SAM" id="MobiDB-lite"/>
    </source>
</evidence>
<dbReference type="NCBIfam" id="NF047509">
    <property type="entry name" value="Rv3131_FMN_oxido"/>
    <property type="match status" value="1"/>
</dbReference>
<proteinExistence type="predicted"/>
<dbReference type="AlphaFoldDB" id="A0A238ZFX9"/>
<dbReference type="RefSeq" id="WP_089302904.1">
    <property type="nucleotide sequence ID" value="NZ_FZNW01000021.1"/>
</dbReference>
<dbReference type="EMBL" id="FZNW01000021">
    <property type="protein sequence ID" value="SNR81871.1"/>
    <property type="molecule type" value="Genomic_DNA"/>
</dbReference>
<keyword evidence="3" id="KW-1185">Reference proteome</keyword>
<dbReference type="GO" id="GO:0016491">
    <property type="term" value="F:oxidoreductase activity"/>
    <property type="evidence" value="ECO:0007669"/>
    <property type="project" value="InterPro"/>
</dbReference>
<reference evidence="2 3" key="1">
    <citation type="submission" date="2017-06" db="EMBL/GenBank/DDBJ databases">
        <authorList>
            <person name="Kim H.J."/>
            <person name="Triplett B.A."/>
        </authorList>
    </citation>
    <scope>NUCLEOTIDE SEQUENCE [LARGE SCALE GENOMIC DNA]</scope>
    <source>
        <strain evidence="2 3">DSM 45207</strain>
    </source>
</reference>
<feature type="region of interest" description="Disordered" evidence="1">
    <location>
        <begin position="302"/>
        <end position="321"/>
    </location>
</feature>
<dbReference type="Gene3D" id="3.40.109.10">
    <property type="entry name" value="NADH Oxidase"/>
    <property type="match status" value="1"/>
</dbReference>
<feature type="region of interest" description="Disordered" evidence="1">
    <location>
        <begin position="183"/>
        <end position="206"/>
    </location>
</feature>
<gene>
    <name evidence="2" type="ORF">SAMN06265360_12117</name>
</gene>
<dbReference type="OrthoDB" id="8156917at2"/>
<name>A0A238ZFX9_9PSEU</name>
<dbReference type="Proteomes" id="UP000198348">
    <property type="component" value="Unassembled WGS sequence"/>
</dbReference>
<dbReference type="InterPro" id="IPR000415">
    <property type="entry name" value="Nitroreductase-like"/>
</dbReference>
<evidence type="ECO:0000313" key="3">
    <source>
        <dbReference type="Proteomes" id="UP000198348"/>
    </source>
</evidence>
<sequence>MATTAQIIDRALADAVLAPSPCNTQPWWFRVRGDRIDLYLDRDRVLPVADPDAREALLACGAALCNLRVSVRGQDRVALVDLQPDRERPDLLATVRIGGERTATSTEYKLAEAISRRHTNRHPFLDRAVPLTVRGKLASAARVEGAKLEFVDASARYDRIARLVRRADHIQRTDPAYEAEISAWTSGTESRPDGVPASAEGPTPQQDGVLALRSYHAHDGLPARPFEQQPLLVAALTSVAGVRSTLRAGAGIQRALLTATQLGLVASFVSQPFEVARTRAELAELFASDGELHTLLRIGYGHPVGPTPRRPPAAVGADEHE</sequence>
<accession>A0A238ZFX9</accession>
<organism evidence="2 3">
    <name type="scientific">Haloechinothrix alba</name>
    <dbReference type="NCBI Taxonomy" id="664784"/>
    <lineage>
        <taxon>Bacteria</taxon>
        <taxon>Bacillati</taxon>
        <taxon>Actinomycetota</taxon>
        <taxon>Actinomycetes</taxon>
        <taxon>Pseudonocardiales</taxon>
        <taxon>Pseudonocardiaceae</taxon>
        <taxon>Haloechinothrix</taxon>
    </lineage>
</organism>
<evidence type="ECO:0000313" key="2">
    <source>
        <dbReference type="EMBL" id="SNR81871.1"/>
    </source>
</evidence>
<protein>
    <submittedName>
        <fullName evidence="2">Nitroreductase family protein</fullName>
    </submittedName>
</protein>